<evidence type="ECO:0000256" key="9">
    <source>
        <dbReference type="SAM" id="MobiDB-lite"/>
    </source>
</evidence>
<feature type="domain" description="RING-type" evidence="10">
    <location>
        <begin position="81"/>
        <end position="122"/>
    </location>
</feature>
<dbReference type="SMART" id="SM00184">
    <property type="entry name" value="RING"/>
    <property type="match status" value="1"/>
</dbReference>
<gene>
    <name evidence="11" type="primary">RNF165</name>
    <name evidence="11" type="ORF">SNEC2469_LOCUS15703</name>
</gene>
<sequence>MLPRSLGMRALPVPDPDEYDRYVFGNEYEFEPALMPYDEDLFFQQSWTGSYPKCVVAANTVSHTFCSRADRVGPADRHGRCVICLENFKDGDCIRSLRCFHPFHQSCVDKWLEGSRLCPICKQDITGSPWTLATEAAASSDSGFTSSDFFADEPGHTPPTPRLRRSAAEVSAPAQHRRPLPAESAHSTRPRLVQPVLRFESGRSALSALYASTASVLQRLHHDRVSQVLHGTAYSAPSTDSRARCQERFGRVSGSALGTLAGGWRLGGQPGRFGSLARPQAALAPSPSSASSASSDTDGSSSSYSSSSSSSTD</sequence>
<dbReference type="PANTHER" id="PTHR46539">
    <property type="entry name" value="E3 UBIQUITIN-PROTEIN LIGASE ATL42"/>
    <property type="match status" value="1"/>
</dbReference>
<dbReference type="CDD" id="cd16473">
    <property type="entry name" value="RING-H2_RNF103"/>
    <property type="match status" value="1"/>
</dbReference>
<name>A0A812TWD3_9DINO</name>
<reference evidence="11" key="1">
    <citation type="submission" date="2021-02" db="EMBL/GenBank/DDBJ databases">
        <authorList>
            <person name="Dougan E. K."/>
            <person name="Rhodes N."/>
            <person name="Thang M."/>
            <person name="Chan C."/>
        </authorList>
    </citation>
    <scope>NUCLEOTIDE SEQUENCE</scope>
</reference>
<evidence type="ECO:0000256" key="2">
    <source>
        <dbReference type="ARBA" id="ARBA00022692"/>
    </source>
</evidence>
<comment type="subcellular location">
    <subcellularLocation>
        <location evidence="1">Membrane</location>
    </subcellularLocation>
</comment>
<dbReference type="InterPro" id="IPR001841">
    <property type="entry name" value="Znf_RING"/>
</dbReference>
<dbReference type="SUPFAM" id="SSF57850">
    <property type="entry name" value="RING/U-box"/>
    <property type="match status" value="1"/>
</dbReference>
<dbReference type="GO" id="GO:0008270">
    <property type="term" value="F:zinc ion binding"/>
    <property type="evidence" value="ECO:0007669"/>
    <property type="project" value="UniProtKB-KW"/>
</dbReference>
<dbReference type="AlphaFoldDB" id="A0A812TWD3"/>
<dbReference type="Pfam" id="PF13639">
    <property type="entry name" value="zf-RING_2"/>
    <property type="match status" value="1"/>
</dbReference>
<evidence type="ECO:0000256" key="7">
    <source>
        <dbReference type="ARBA" id="ARBA00023136"/>
    </source>
</evidence>
<dbReference type="InterPro" id="IPR013083">
    <property type="entry name" value="Znf_RING/FYVE/PHD"/>
</dbReference>
<dbReference type="OrthoDB" id="418695at2759"/>
<evidence type="ECO:0000259" key="10">
    <source>
        <dbReference type="PROSITE" id="PS50089"/>
    </source>
</evidence>
<keyword evidence="2" id="KW-0812">Transmembrane</keyword>
<keyword evidence="6" id="KW-1133">Transmembrane helix</keyword>
<keyword evidence="5" id="KW-0862">Zinc</keyword>
<evidence type="ECO:0000256" key="4">
    <source>
        <dbReference type="ARBA" id="ARBA00022771"/>
    </source>
</evidence>
<keyword evidence="4 8" id="KW-0863">Zinc-finger</keyword>
<proteinExistence type="predicted"/>
<evidence type="ECO:0000256" key="5">
    <source>
        <dbReference type="ARBA" id="ARBA00022833"/>
    </source>
</evidence>
<dbReference type="Proteomes" id="UP000601435">
    <property type="component" value="Unassembled WGS sequence"/>
</dbReference>
<keyword evidence="7" id="KW-0472">Membrane</keyword>
<keyword evidence="12" id="KW-1185">Reference proteome</keyword>
<evidence type="ECO:0000313" key="12">
    <source>
        <dbReference type="Proteomes" id="UP000601435"/>
    </source>
</evidence>
<feature type="region of interest" description="Disordered" evidence="9">
    <location>
        <begin position="147"/>
        <end position="189"/>
    </location>
</feature>
<comment type="caution">
    <text evidence="11">The sequence shown here is derived from an EMBL/GenBank/DDBJ whole genome shotgun (WGS) entry which is preliminary data.</text>
</comment>
<evidence type="ECO:0000256" key="3">
    <source>
        <dbReference type="ARBA" id="ARBA00022723"/>
    </source>
</evidence>
<accession>A0A812TWD3</accession>
<dbReference type="PROSITE" id="PS50089">
    <property type="entry name" value="ZF_RING_2"/>
    <property type="match status" value="1"/>
</dbReference>
<feature type="region of interest" description="Disordered" evidence="9">
    <location>
        <begin position="268"/>
        <end position="313"/>
    </location>
</feature>
<evidence type="ECO:0000256" key="6">
    <source>
        <dbReference type="ARBA" id="ARBA00022989"/>
    </source>
</evidence>
<evidence type="ECO:0000256" key="8">
    <source>
        <dbReference type="PROSITE-ProRule" id="PRU00175"/>
    </source>
</evidence>
<dbReference type="EMBL" id="CAJNJA010025585">
    <property type="protein sequence ID" value="CAE7545384.1"/>
    <property type="molecule type" value="Genomic_DNA"/>
</dbReference>
<evidence type="ECO:0000313" key="11">
    <source>
        <dbReference type="EMBL" id="CAE7545384.1"/>
    </source>
</evidence>
<feature type="compositionally biased region" description="Low complexity" evidence="9">
    <location>
        <begin position="285"/>
        <end position="313"/>
    </location>
</feature>
<dbReference type="Gene3D" id="3.30.40.10">
    <property type="entry name" value="Zinc/RING finger domain, C3HC4 (zinc finger)"/>
    <property type="match status" value="1"/>
</dbReference>
<organism evidence="11 12">
    <name type="scientific">Symbiodinium necroappetens</name>
    <dbReference type="NCBI Taxonomy" id="1628268"/>
    <lineage>
        <taxon>Eukaryota</taxon>
        <taxon>Sar</taxon>
        <taxon>Alveolata</taxon>
        <taxon>Dinophyceae</taxon>
        <taxon>Suessiales</taxon>
        <taxon>Symbiodiniaceae</taxon>
        <taxon>Symbiodinium</taxon>
    </lineage>
</organism>
<dbReference type="GO" id="GO:0016020">
    <property type="term" value="C:membrane"/>
    <property type="evidence" value="ECO:0007669"/>
    <property type="project" value="UniProtKB-SubCell"/>
</dbReference>
<keyword evidence="3" id="KW-0479">Metal-binding</keyword>
<evidence type="ECO:0000256" key="1">
    <source>
        <dbReference type="ARBA" id="ARBA00004370"/>
    </source>
</evidence>
<dbReference type="PANTHER" id="PTHR46539:SF1">
    <property type="entry name" value="E3 UBIQUITIN-PROTEIN LIGASE ATL42"/>
    <property type="match status" value="1"/>
</dbReference>
<protein>
    <submittedName>
        <fullName evidence="11">RNF165 protein</fullName>
    </submittedName>
</protein>